<evidence type="ECO:0000256" key="4">
    <source>
        <dbReference type="ARBA" id="ARBA00022884"/>
    </source>
</evidence>
<gene>
    <name evidence="12" type="primary">LSM8</name>
    <name evidence="14" type="ORF">GPM918_LOCUS3902</name>
    <name evidence="15" type="ORF">OVA965_LOCUS5289</name>
    <name evidence="16" type="ORF">SRO942_LOCUS3902</name>
    <name evidence="17" type="ORF">TMI583_LOCUS5287</name>
</gene>
<dbReference type="EMBL" id="CAJOBC010000502">
    <property type="protein sequence ID" value="CAF3594014.1"/>
    <property type="molecule type" value="Genomic_DNA"/>
</dbReference>
<evidence type="ECO:0000313" key="14">
    <source>
        <dbReference type="EMBL" id="CAF0808487.1"/>
    </source>
</evidence>
<evidence type="ECO:0000259" key="13">
    <source>
        <dbReference type="SMART" id="SM00651"/>
    </source>
</evidence>
<evidence type="ECO:0000256" key="12">
    <source>
        <dbReference type="RuleBase" id="RU365048"/>
    </source>
</evidence>
<keyword evidence="6 12" id="KW-0508">mRNA splicing</keyword>
<dbReference type="GO" id="GO:0071011">
    <property type="term" value="C:precatalytic spliceosome"/>
    <property type="evidence" value="ECO:0007669"/>
    <property type="project" value="TreeGrafter"/>
</dbReference>
<dbReference type="CDD" id="cd01727">
    <property type="entry name" value="LSm8"/>
    <property type="match status" value="1"/>
</dbReference>
<dbReference type="EMBL" id="CAJNOQ010000502">
    <property type="protein sequence ID" value="CAF0808487.1"/>
    <property type="molecule type" value="Genomic_DNA"/>
</dbReference>
<dbReference type="GO" id="GO:0046540">
    <property type="term" value="C:U4/U6 x U5 tri-snRNP complex"/>
    <property type="evidence" value="ECO:0007669"/>
    <property type="project" value="UniProtKB-UniRule"/>
</dbReference>
<keyword evidence="2 12" id="KW-0507">mRNA processing</keyword>
<protein>
    <recommendedName>
        <fullName evidence="11 12">U6 snRNA-associated Sm-like protein LSm8</fullName>
    </recommendedName>
</protein>
<dbReference type="Gene3D" id="2.30.30.100">
    <property type="match status" value="1"/>
</dbReference>
<dbReference type="OrthoDB" id="10263346at2759"/>
<comment type="subcellular location">
    <subcellularLocation>
        <location evidence="1 12">Nucleus</location>
    </subcellularLocation>
</comment>
<evidence type="ECO:0000256" key="10">
    <source>
        <dbReference type="ARBA" id="ARBA00063389"/>
    </source>
</evidence>
<evidence type="ECO:0000313" key="18">
    <source>
        <dbReference type="Proteomes" id="UP000663829"/>
    </source>
</evidence>
<reference evidence="14" key="1">
    <citation type="submission" date="2021-02" db="EMBL/GenBank/DDBJ databases">
        <authorList>
            <person name="Nowell W R."/>
        </authorList>
    </citation>
    <scope>NUCLEOTIDE SEQUENCE</scope>
</reference>
<evidence type="ECO:0000256" key="11">
    <source>
        <dbReference type="ARBA" id="ARBA00067760"/>
    </source>
</evidence>
<dbReference type="InterPro" id="IPR044642">
    <property type="entry name" value="PTHR15588"/>
</dbReference>
<dbReference type="EMBL" id="CAJNOK010001476">
    <property type="protein sequence ID" value="CAF0813894.1"/>
    <property type="molecule type" value="Genomic_DNA"/>
</dbReference>
<keyword evidence="3 12" id="KW-0747">Spliceosome</keyword>
<evidence type="ECO:0000313" key="17">
    <source>
        <dbReference type="EMBL" id="CAF3597807.1"/>
    </source>
</evidence>
<keyword evidence="7 12" id="KW-0539">Nucleus</keyword>
<dbReference type="EMBL" id="CAJOBA010001476">
    <property type="protein sequence ID" value="CAF3597807.1"/>
    <property type="molecule type" value="Genomic_DNA"/>
</dbReference>
<dbReference type="GO" id="GO:0003729">
    <property type="term" value="F:mRNA binding"/>
    <property type="evidence" value="ECO:0007669"/>
    <property type="project" value="TreeGrafter"/>
</dbReference>
<dbReference type="InterPro" id="IPR001163">
    <property type="entry name" value="Sm_dom_euk/arc"/>
</dbReference>
<feature type="domain" description="Sm" evidence="13">
    <location>
        <begin position="3"/>
        <end position="72"/>
    </location>
</feature>
<evidence type="ECO:0000256" key="6">
    <source>
        <dbReference type="ARBA" id="ARBA00023187"/>
    </source>
</evidence>
<keyword evidence="18" id="KW-1185">Reference proteome</keyword>
<dbReference type="Proteomes" id="UP000663829">
    <property type="component" value="Unassembled WGS sequence"/>
</dbReference>
<evidence type="ECO:0000256" key="1">
    <source>
        <dbReference type="ARBA" id="ARBA00004123"/>
    </source>
</evidence>
<evidence type="ECO:0000256" key="2">
    <source>
        <dbReference type="ARBA" id="ARBA00022664"/>
    </source>
</evidence>
<evidence type="ECO:0000256" key="9">
    <source>
        <dbReference type="ARBA" id="ARBA00056431"/>
    </source>
</evidence>
<dbReference type="GO" id="GO:0005688">
    <property type="term" value="C:U6 snRNP"/>
    <property type="evidence" value="ECO:0007669"/>
    <property type="project" value="UniProtKB-UniRule"/>
</dbReference>
<evidence type="ECO:0000256" key="8">
    <source>
        <dbReference type="ARBA" id="ARBA00023274"/>
    </source>
</evidence>
<sequence>MAQVLDSFMNKPVNIVTNDGRIIIGTLKGFDQTINLILDDSHERVFSSTDGVEHVLLGLYIVRGDNVVLIGEIDEEVDKSINFSQIKAEPLSAAKT</sequence>
<dbReference type="AlphaFoldDB" id="A0A813TFT7"/>
<organism evidence="14 18">
    <name type="scientific">Didymodactylos carnosus</name>
    <dbReference type="NCBI Taxonomy" id="1234261"/>
    <lineage>
        <taxon>Eukaryota</taxon>
        <taxon>Metazoa</taxon>
        <taxon>Spiralia</taxon>
        <taxon>Gnathifera</taxon>
        <taxon>Rotifera</taxon>
        <taxon>Eurotatoria</taxon>
        <taxon>Bdelloidea</taxon>
        <taxon>Philodinida</taxon>
        <taxon>Philodinidae</taxon>
        <taxon>Didymodactylos</taxon>
    </lineage>
</organism>
<evidence type="ECO:0000256" key="3">
    <source>
        <dbReference type="ARBA" id="ARBA00022728"/>
    </source>
</evidence>
<keyword evidence="8 12" id="KW-0687">Ribonucleoprotein</keyword>
<comment type="similarity">
    <text evidence="12">Belongs to the snRNP Sm proteins family.</text>
</comment>
<dbReference type="PANTHER" id="PTHR15588">
    <property type="entry name" value="LSM1"/>
    <property type="match status" value="1"/>
</dbReference>
<dbReference type="GO" id="GO:0000398">
    <property type="term" value="P:mRNA splicing, via spliceosome"/>
    <property type="evidence" value="ECO:0007669"/>
    <property type="project" value="UniProtKB-UniRule"/>
</dbReference>
<accession>A0A813TFT7</accession>
<dbReference type="InterPro" id="IPR034103">
    <property type="entry name" value="Lsm8"/>
</dbReference>
<dbReference type="Pfam" id="PF01423">
    <property type="entry name" value="LSM"/>
    <property type="match status" value="1"/>
</dbReference>
<dbReference type="SUPFAM" id="SSF50182">
    <property type="entry name" value="Sm-like ribonucleoproteins"/>
    <property type="match status" value="1"/>
</dbReference>
<dbReference type="PANTHER" id="PTHR15588:SF9">
    <property type="entry name" value="U6 SNRNA-ASSOCIATED SM-LIKE PROTEIN LSM8"/>
    <property type="match status" value="1"/>
</dbReference>
<comment type="function">
    <text evidence="12">Plays role in pre-mRNA splicing as component of the U4/U6-U5 tri-snRNP complex that is involved in spliceosome assembly, and as component of the precatalytic spliceosome (spliceosome B complex). The heptameric LSM2-8 complex binds specifically to the 3'-terminal U-tract of U6 snRNA.</text>
</comment>
<dbReference type="FunFam" id="2.30.30.100:FF:000022">
    <property type="entry name" value="U6 snRNA-associated Sm-like protein LSm8"/>
    <property type="match status" value="1"/>
</dbReference>
<dbReference type="SMART" id="SM00651">
    <property type="entry name" value="Sm"/>
    <property type="match status" value="1"/>
</dbReference>
<evidence type="ECO:0000313" key="15">
    <source>
        <dbReference type="EMBL" id="CAF0813894.1"/>
    </source>
</evidence>
<dbReference type="Proteomes" id="UP000681722">
    <property type="component" value="Unassembled WGS sequence"/>
</dbReference>
<dbReference type="Proteomes" id="UP000682733">
    <property type="component" value="Unassembled WGS sequence"/>
</dbReference>
<name>A0A813TFT7_9BILA</name>
<dbReference type="InterPro" id="IPR010920">
    <property type="entry name" value="LSM_dom_sf"/>
</dbReference>
<comment type="function">
    <text evidence="9">Plays a role in pre-mRNA splicing as component of the U4/U6-U5 tri-snRNP complex that is involved in spliceosome assembly, and as component of the precatalytic spliceosome (spliceosome B complex). The heptameric LSM2-8 complex binds specifically to the 3'-terminal U-tract of U6 snRNA.</text>
</comment>
<comment type="subunit">
    <text evidence="10">Component of the precatalytic spliceosome (spliceosome B complex). Component of the U4/U6-U5 tri-snRNP complex, a building block of the precatalytic spliceosome (spliceosome B complex). The U4/U6-U5 tri-snRNP complex is composed of the U4, U6 and U5 snRNAs and at least PRPF3, PRPF4, PRPF6, PRPF8, PRPF31, SNRNP200, TXNL4A, SNRNP40, SNRPB, SNRPD1, SNRPD2, SNRPD3, SNRPE, SNRPF, SNRPG, DDX23, CD2BP2, PPIH, SNU13, EFTUD2, SART1 and USP39, plus LSM2, LSM3, LSM4, LSM5, LSM6, LSM7 and LSM8. LSM2, LSM3, LSM4, LSM5, LSM6, LSM7 and LSM8 form a heptameric, ring-shaped subcomplex (the LSM2-8 complex) that is part of the U4/U6-U5 tri-snRNP complex and the precatalytic spliceosome.</text>
</comment>
<proteinExistence type="inferred from homology"/>
<keyword evidence="4 12" id="KW-0694">RNA-binding</keyword>
<evidence type="ECO:0000313" key="16">
    <source>
        <dbReference type="EMBL" id="CAF3594014.1"/>
    </source>
</evidence>
<comment type="subunit">
    <text evidence="12">LSm subunits form a heteromer with a doughnut shape.</text>
</comment>
<evidence type="ECO:0000256" key="7">
    <source>
        <dbReference type="ARBA" id="ARBA00023242"/>
    </source>
</evidence>
<keyword evidence="5" id="KW-0007">Acetylation</keyword>
<dbReference type="Proteomes" id="UP000677228">
    <property type="component" value="Unassembled WGS sequence"/>
</dbReference>
<evidence type="ECO:0000256" key="5">
    <source>
        <dbReference type="ARBA" id="ARBA00022990"/>
    </source>
</evidence>
<comment type="caution">
    <text evidence="14">The sequence shown here is derived from an EMBL/GenBank/DDBJ whole genome shotgun (WGS) entry which is preliminary data.</text>
</comment>